<evidence type="ECO:0000256" key="6">
    <source>
        <dbReference type="SAM" id="Phobius"/>
    </source>
</evidence>
<accession>A0ABQ3HWS0</accession>
<feature type="domain" description="DUF202" evidence="7">
    <location>
        <begin position="14"/>
        <end position="92"/>
    </location>
</feature>
<keyword evidence="5 6" id="KW-0472">Membrane</keyword>
<evidence type="ECO:0000256" key="4">
    <source>
        <dbReference type="ARBA" id="ARBA00022989"/>
    </source>
</evidence>
<sequence length="131" mass="14508">MNEEPKMPRRNINDHLANERTFLAWVRTSIAVMGFGFVVVKFSVFMQRISLLLSDHTVAVRGGHSTTMGIVLVALGAAITGGAFVSFLQTNKQIENDFYRPATRHVLVLCIAILTIGAALIWYLIDSVHAH</sequence>
<gene>
    <name evidence="8" type="ORF">GCM10017764_14030</name>
</gene>
<evidence type="ECO:0000256" key="3">
    <source>
        <dbReference type="ARBA" id="ARBA00022692"/>
    </source>
</evidence>
<dbReference type="Proteomes" id="UP000620550">
    <property type="component" value="Unassembled WGS sequence"/>
</dbReference>
<comment type="subcellular location">
    <subcellularLocation>
        <location evidence="1">Cell membrane</location>
        <topology evidence="1">Multi-pass membrane protein</topology>
    </subcellularLocation>
</comment>
<organism evidence="8 9">
    <name type="scientific">Sphingobacterium griseoflavum</name>
    <dbReference type="NCBI Taxonomy" id="1474952"/>
    <lineage>
        <taxon>Bacteria</taxon>
        <taxon>Pseudomonadati</taxon>
        <taxon>Bacteroidota</taxon>
        <taxon>Sphingobacteriia</taxon>
        <taxon>Sphingobacteriales</taxon>
        <taxon>Sphingobacteriaceae</taxon>
        <taxon>Sphingobacterium</taxon>
    </lineage>
</organism>
<proteinExistence type="predicted"/>
<protein>
    <submittedName>
        <fullName evidence="8">Membrane protein</fullName>
    </submittedName>
</protein>
<comment type="caution">
    <text evidence="8">The sequence shown here is derived from an EMBL/GenBank/DDBJ whole genome shotgun (WGS) entry which is preliminary data.</text>
</comment>
<feature type="transmembrane region" description="Helical" evidence="6">
    <location>
        <begin position="66"/>
        <end position="85"/>
    </location>
</feature>
<keyword evidence="2" id="KW-1003">Cell membrane</keyword>
<reference evidence="9" key="1">
    <citation type="journal article" date="2019" name="Int. J. Syst. Evol. Microbiol.">
        <title>The Global Catalogue of Microorganisms (GCM) 10K type strain sequencing project: providing services to taxonomists for standard genome sequencing and annotation.</title>
        <authorList>
            <consortium name="The Broad Institute Genomics Platform"/>
            <consortium name="The Broad Institute Genome Sequencing Center for Infectious Disease"/>
            <person name="Wu L."/>
            <person name="Ma J."/>
        </authorList>
    </citation>
    <scope>NUCLEOTIDE SEQUENCE [LARGE SCALE GENOMIC DNA]</scope>
    <source>
        <strain evidence="9">CGMCC 1.12966</strain>
    </source>
</reference>
<keyword evidence="9" id="KW-1185">Reference proteome</keyword>
<feature type="transmembrane region" description="Helical" evidence="6">
    <location>
        <begin position="106"/>
        <end position="125"/>
    </location>
</feature>
<dbReference type="RefSeq" id="WP_189625925.1">
    <property type="nucleotide sequence ID" value="NZ_BNAF01000004.1"/>
</dbReference>
<keyword evidence="3 6" id="KW-0812">Transmembrane</keyword>
<dbReference type="PANTHER" id="PTHR34187:SF2">
    <property type="entry name" value="DUF202 DOMAIN-CONTAINING PROTEIN"/>
    <property type="match status" value="1"/>
</dbReference>
<evidence type="ECO:0000256" key="1">
    <source>
        <dbReference type="ARBA" id="ARBA00004651"/>
    </source>
</evidence>
<keyword evidence="4 6" id="KW-1133">Transmembrane helix</keyword>
<dbReference type="InterPro" id="IPR052053">
    <property type="entry name" value="IM_YidH-like"/>
</dbReference>
<evidence type="ECO:0000256" key="2">
    <source>
        <dbReference type="ARBA" id="ARBA00022475"/>
    </source>
</evidence>
<evidence type="ECO:0000313" key="8">
    <source>
        <dbReference type="EMBL" id="GHE32051.1"/>
    </source>
</evidence>
<dbReference type="InterPro" id="IPR003807">
    <property type="entry name" value="DUF202"/>
</dbReference>
<feature type="transmembrane region" description="Helical" evidence="6">
    <location>
        <begin position="21"/>
        <end position="46"/>
    </location>
</feature>
<dbReference type="Pfam" id="PF02656">
    <property type="entry name" value="DUF202"/>
    <property type="match status" value="1"/>
</dbReference>
<dbReference type="EMBL" id="BNAF01000004">
    <property type="protein sequence ID" value="GHE32051.1"/>
    <property type="molecule type" value="Genomic_DNA"/>
</dbReference>
<evidence type="ECO:0000259" key="7">
    <source>
        <dbReference type="Pfam" id="PF02656"/>
    </source>
</evidence>
<name>A0ABQ3HWS0_9SPHI</name>
<dbReference type="PANTHER" id="PTHR34187">
    <property type="entry name" value="FGR18P"/>
    <property type="match status" value="1"/>
</dbReference>
<evidence type="ECO:0000313" key="9">
    <source>
        <dbReference type="Proteomes" id="UP000620550"/>
    </source>
</evidence>
<evidence type="ECO:0000256" key="5">
    <source>
        <dbReference type="ARBA" id="ARBA00023136"/>
    </source>
</evidence>